<dbReference type="InterPro" id="IPR001077">
    <property type="entry name" value="COMT_C"/>
</dbReference>
<accession>A0A8H4N631</accession>
<dbReference type="EMBL" id="WWBZ02000033">
    <property type="protein sequence ID" value="KAF4307271.1"/>
    <property type="molecule type" value="Genomic_DNA"/>
</dbReference>
<comment type="caution">
    <text evidence="5">The sequence shown here is derived from an EMBL/GenBank/DDBJ whole genome shotgun (WGS) entry which is preliminary data.</text>
</comment>
<evidence type="ECO:0000256" key="3">
    <source>
        <dbReference type="ARBA" id="ARBA00022691"/>
    </source>
</evidence>
<dbReference type="Proteomes" id="UP000572817">
    <property type="component" value="Unassembled WGS sequence"/>
</dbReference>
<dbReference type="InterPro" id="IPR036390">
    <property type="entry name" value="WH_DNA-bd_sf"/>
</dbReference>
<name>A0A8H4N631_9PEZI</name>
<dbReference type="SUPFAM" id="SSF53335">
    <property type="entry name" value="S-adenosyl-L-methionine-dependent methyltransferases"/>
    <property type="match status" value="1"/>
</dbReference>
<dbReference type="PROSITE" id="PS51683">
    <property type="entry name" value="SAM_OMT_II"/>
    <property type="match status" value="1"/>
</dbReference>
<gene>
    <name evidence="5" type="ORF">GTA08_BOTSDO04868</name>
</gene>
<reference evidence="5" key="1">
    <citation type="submission" date="2020-04" db="EMBL/GenBank/DDBJ databases">
        <title>Genome Assembly and Annotation of Botryosphaeria dothidea sdau 11-99, a Latent Pathogen of Apple Fruit Ring Rot in China.</title>
        <authorList>
            <person name="Yu C."/>
            <person name="Diao Y."/>
            <person name="Lu Q."/>
            <person name="Zhao J."/>
            <person name="Cui S."/>
            <person name="Peng C."/>
            <person name="He B."/>
            <person name="Liu H."/>
        </authorList>
    </citation>
    <scope>NUCLEOTIDE SEQUENCE [LARGE SCALE GENOMIC DNA]</scope>
    <source>
        <strain evidence="5">Sdau11-99</strain>
    </source>
</reference>
<evidence type="ECO:0000259" key="4">
    <source>
        <dbReference type="Pfam" id="PF00891"/>
    </source>
</evidence>
<organism evidence="5 6">
    <name type="scientific">Botryosphaeria dothidea</name>
    <dbReference type="NCBI Taxonomy" id="55169"/>
    <lineage>
        <taxon>Eukaryota</taxon>
        <taxon>Fungi</taxon>
        <taxon>Dikarya</taxon>
        <taxon>Ascomycota</taxon>
        <taxon>Pezizomycotina</taxon>
        <taxon>Dothideomycetes</taxon>
        <taxon>Dothideomycetes incertae sedis</taxon>
        <taxon>Botryosphaeriales</taxon>
        <taxon>Botryosphaeriaceae</taxon>
        <taxon>Botryosphaeria</taxon>
    </lineage>
</organism>
<dbReference type="PANTHER" id="PTHR43712">
    <property type="entry name" value="PUTATIVE (AFU_ORTHOLOGUE AFUA_4G14580)-RELATED"/>
    <property type="match status" value="1"/>
</dbReference>
<dbReference type="OrthoDB" id="1606438at2759"/>
<dbReference type="GO" id="GO:0032259">
    <property type="term" value="P:methylation"/>
    <property type="evidence" value="ECO:0007669"/>
    <property type="project" value="UniProtKB-KW"/>
</dbReference>
<keyword evidence="3" id="KW-0949">S-adenosyl-L-methionine</keyword>
<dbReference type="Gene3D" id="1.10.10.10">
    <property type="entry name" value="Winged helix-like DNA-binding domain superfamily/Winged helix DNA-binding domain"/>
    <property type="match status" value="1"/>
</dbReference>
<sequence>MATPKFTDLASEISDNAEILEKFLTNAGGIPRPTFAPGGPLGFPAPPKAVEVHLARERMIDTANKLIRLALGPVETLFTLATTSHEIACLHAIYSFDMASQVPLDGEASFGEIAKAVGLDEDRVCRIIRLATTSGIFKEIRPGFASHTGASALLSMPTGPKDVVGSVIDDVFPATAKLVESLKKHPTPQKPMLETSFGLAHNTTEPFFDYLKKDPARSERFHAAMKASDAAGPFSGASLKSGYAWDELEAGVFVDVGGSLGHTALTIASGSNIPKFIVQDFNQDELARGEEALDEAYKGRFEFMQHDFFQPQPVKGADVYFFRFIFHDWPHEECVKILQATVPGLKKGARVMACDIVLPEPNETFDRLYRQMRVCDLHLLNLIGSRERSLAMWKSVFADADPRFRFVGVKPLPESVLSIVEAVWQGDEATVQ</sequence>
<dbReference type="Pfam" id="PF00891">
    <property type="entry name" value="Methyltransf_2"/>
    <property type="match status" value="1"/>
</dbReference>
<dbReference type="GO" id="GO:0008171">
    <property type="term" value="F:O-methyltransferase activity"/>
    <property type="evidence" value="ECO:0007669"/>
    <property type="project" value="InterPro"/>
</dbReference>
<protein>
    <recommendedName>
        <fullName evidence="4">O-methyltransferase C-terminal domain-containing protein</fullName>
    </recommendedName>
</protein>
<keyword evidence="2" id="KW-0808">Transferase</keyword>
<dbReference type="AlphaFoldDB" id="A0A8H4N631"/>
<dbReference type="PANTHER" id="PTHR43712:SF5">
    <property type="entry name" value="O-METHYLTRANSFERASE ASQN-RELATED"/>
    <property type="match status" value="1"/>
</dbReference>
<keyword evidence="6" id="KW-1185">Reference proteome</keyword>
<evidence type="ECO:0000313" key="6">
    <source>
        <dbReference type="Proteomes" id="UP000572817"/>
    </source>
</evidence>
<evidence type="ECO:0000313" key="5">
    <source>
        <dbReference type="EMBL" id="KAF4307271.1"/>
    </source>
</evidence>
<dbReference type="Gene3D" id="3.40.50.150">
    <property type="entry name" value="Vaccinia Virus protein VP39"/>
    <property type="match status" value="1"/>
</dbReference>
<dbReference type="InterPro" id="IPR036388">
    <property type="entry name" value="WH-like_DNA-bd_sf"/>
</dbReference>
<proteinExistence type="predicted"/>
<feature type="domain" description="O-methyltransferase C-terminal" evidence="4">
    <location>
        <begin position="197"/>
        <end position="400"/>
    </location>
</feature>
<dbReference type="SUPFAM" id="SSF46785">
    <property type="entry name" value="Winged helix' DNA-binding domain"/>
    <property type="match status" value="1"/>
</dbReference>
<evidence type="ECO:0000256" key="1">
    <source>
        <dbReference type="ARBA" id="ARBA00022603"/>
    </source>
</evidence>
<dbReference type="InterPro" id="IPR029063">
    <property type="entry name" value="SAM-dependent_MTases_sf"/>
</dbReference>
<dbReference type="InterPro" id="IPR016461">
    <property type="entry name" value="COMT-like"/>
</dbReference>
<keyword evidence="1" id="KW-0489">Methyltransferase</keyword>
<evidence type="ECO:0000256" key="2">
    <source>
        <dbReference type="ARBA" id="ARBA00022679"/>
    </source>
</evidence>